<comment type="caution">
    <text evidence="3">The sequence shown here is derived from an EMBL/GenBank/DDBJ whole genome shotgun (WGS) entry which is preliminary data.</text>
</comment>
<gene>
    <name evidence="3" type="ORF">AAEO60_08310</name>
</gene>
<reference evidence="3 4" key="1">
    <citation type="submission" date="2024-04" db="EMBL/GenBank/DDBJ databases">
        <title>Aurantiacibacter sp. DGU6 16S ribosomal RNA gene Genome sequencing and assembly.</title>
        <authorList>
            <person name="Park S."/>
        </authorList>
    </citation>
    <scope>NUCLEOTIDE SEQUENCE [LARGE SCALE GENOMIC DNA]</scope>
    <source>
        <strain evidence="3 4">DGU6</strain>
    </source>
</reference>
<keyword evidence="4" id="KW-1185">Reference proteome</keyword>
<name>A0ABU9IE36_9SPHN</name>
<organism evidence="3 4">
    <name type="scientific">Aurantiacibacter gilvus</name>
    <dbReference type="NCBI Taxonomy" id="3139141"/>
    <lineage>
        <taxon>Bacteria</taxon>
        <taxon>Pseudomonadati</taxon>
        <taxon>Pseudomonadota</taxon>
        <taxon>Alphaproteobacteria</taxon>
        <taxon>Sphingomonadales</taxon>
        <taxon>Erythrobacteraceae</taxon>
        <taxon>Aurantiacibacter</taxon>
    </lineage>
</organism>
<keyword evidence="1" id="KW-0175">Coiled coil</keyword>
<evidence type="ECO:0000256" key="2">
    <source>
        <dbReference type="SAM" id="SignalP"/>
    </source>
</evidence>
<dbReference type="Proteomes" id="UP001497045">
    <property type="component" value="Unassembled WGS sequence"/>
</dbReference>
<evidence type="ECO:0000313" key="3">
    <source>
        <dbReference type="EMBL" id="MEL1250671.1"/>
    </source>
</evidence>
<proteinExistence type="predicted"/>
<dbReference type="EMBL" id="JBBYHV010000001">
    <property type="protein sequence ID" value="MEL1250671.1"/>
    <property type="molecule type" value="Genomic_DNA"/>
</dbReference>
<feature type="chain" id="PRO_5045413343" evidence="2">
    <location>
        <begin position="28"/>
        <end position="120"/>
    </location>
</feature>
<feature type="coiled-coil region" evidence="1">
    <location>
        <begin position="80"/>
        <end position="107"/>
    </location>
</feature>
<feature type="signal peptide" evidence="2">
    <location>
        <begin position="1"/>
        <end position="27"/>
    </location>
</feature>
<evidence type="ECO:0000313" key="4">
    <source>
        <dbReference type="Proteomes" id="UP001497045"/>
    </source>
</evidence>
<sequence length="120" mass="13866">MTNRMLIALTGFGAAVGLGAIATPALADDPNDPAMRDRALREADAAGVRQLNIDQARYVQQRDARYAEGWQRTREFPAEQSRYQRDMDRYRESRADYEARMAAWRRAVQLCREGRYEYCD</sequence>
<keyword evidence="2" id="KW-0732">Signal</keyword>
<evidence type="ECO:0000256" key="1">
    <source>
        <dbReference type="SAM" id="Coils"/>
    </source>
</evidence>
<protein>
    <submittedName>
        <fullName evidence="3">Uncharacterized protein</fullName>
    </submittedName>
</protein>
<dbReference type="RefSeq" id="WP_341673184.1">
    <property type="nucleotide sequence ID" value="NZ_JBBYHV010000001.1"/>
</dbReference>
<accession>A0ABU9IE36</accession>